<dbReference type="Pfam" id="PF13514">
    <property type="entry name" value="AAA_27"/>
    <property type="match status" value="1"/>
</dbReference>
<proteinExistence type="predicted"/>
<dbReference type="RefSeq" id="WP_141336937.1">
    <property type="nucleotide sequence ID" value="NZ_JBHMAX010000012.1"/>
</dbReference>
<gene>
    <name evidence="4" type="ORF">ACFFN0_05290</name>
</gene>
<reference evidence="4 5" key="1">
    <citation type="submission" date="2024-09" db="EMBL/GenBank/DDBJ databases">
        <authorList>
            <person name="Sun Q."/>
            <person name="Mori K."/>
        </authorList>
    </citation>
    <scope>NUCLEOTIDE SEQUENCE [LARGE SCALE GENOMIC DNA]</scope>
    <source>
        <strain evidence="4 5">JCM 12763</strain>
    </source>
</reference>
<evidence type="ECO:0000256" key="2">
    <source>
        <dbReference type="SAM" id="MobiDB-lite"/>
    </source>
</evidence>
<dbReference type="InterPro" id="IPR038734">
    <property type="entry name" value="YhaN_AAA"/>
</dbReference>
<feature type="region of interest" description="Disordered" evidence="2">
    <location>
        <begin position="908"/>
        <end position="933"/>
    </location>
</feature>
<feature type="coiled-coil region" evidence="1">
    <location>
        <begin position="202"/>
        <end position="260"/>
    </location>
</feature>
<keyword evidence="1" id="KW-0175">Coiled coil</keyword>
<dbReference type="PANTHER" id="PTHR41259">
    <property type="entry name" value="DOUBLE-STRAND BREAK REPAIR RAD50 ATPASE, PUTATIVE-RELATED"/>
    <property type="match status" value="1"/>
</dbReference>
<dbReference type="Proteomes" id="UP001589613">
    <property type="component" value="Unassembled WGS sequence"/>
</dbReference>
<protein>
    <submittedName>
        <fullName evidence="4">AAA family ATPase</fullName>
    </submittedName>
</protein>
<dbReference type="Gene3D" id="3.40.50.300">
    <property type="entry name" value="P-loop containing nucleotide triphosphate hydrolases"/>
    <property type="match status" value="2"/>
</dbReference>
<organism evidence="4 5">
    <name type="scientific">Ornithinimicrobium kibberense</name>
    <dbReference type="NCBI Taxonomy" id="282060"/>
    <lineage>
        <taxon>Bacteria</taxon>
        <taxon>Bacillati</taxon>
        <taxon>Actinomycetota</taxon>
        <taxon>Actinomycetes</taxon>
        <taxon>Micrococcales</taxon>
        <taxon>Ornithinimicrobiaceae</taxon>
        <taxon>Ornithinimicrobium</taxon>
    </lineage>
</organism>
<keyword evidence="5" id="KW-1185">Reference proteome</keyword>
<dbReference type="EMBL" id="JBHMAX010000012">
    <property type="protein sequence ID" value="MFB9731449.1"/>
    <property type="molecule type" value="Genomic_DNA"/>
</dbReference>
<evidence type="ECO:0000256" key="1">
    <source>
        <dbReference type="SAM" id="Coils"/>
    </source>
</evidence>
<sequence length="933" mass="101082">MRLHRITLRDVKGVADRTVDLPDRGVVVLEGPNEVGKTTLVEAFDRLLDLRCTSASALARSLQPVGRDVGPFVEAELTVAGRRIRIAKRWLRSPLVELDVLGSAPEHLTGSAAQARLDQLLDGALDRTLWRALRLTQSGDGAVAPLVGSGALREALDAAVEAHTHDGDGERVLDAVEEEYRRYFTARAGRPTGDYRSAIEAHHRAQQEVAEAHRLLEEANLLLDRQQAARTELADADQRLVAARDEAREAQQRLEELEVVRAARRGATEAHRLAQERSRAARRELDARRRLVADLDGLTTRVQEDEQALADLEAQAQGLAPALTEAEDQRRAAEQAVAAAEEALRTARADLDHCHDRARLAERQGLADRLQRRGAQLAQARAAVPRTPVTAEELRALERQEQDLAVLTARHEQASASVVVESLGADVDVALVGGVEDGADGGRRVGPATTGTFRVTQDLEVTVPGAVRIRVGTGSDAEQRRADLEVSHAALQAALDRLGCTDVDEARELATRTRESAAAVRELEREVETLLAAQGTTGNGAVDVVEGGDLPGPLRRELAALRARVEDEAMLRGARQDAQPLPEDVDAARTAERAAAEDLSRYRRRLDVATTSVEQCRRRAADVVAAVDRLAYRLEADRTRLVDLEAAVRSARADVQDDALAVAAERCAAEESAAAAELERAAAAETAADADRVAARAHEAERRSARLTEEADRAREVLHTLSGQVELAASEGRQELYELAEAGLDEAERRLAALDRRARAVRHLRTTLHSHRDAAHRAYVRPFTETLDRLGRQVYGPTFAVTVDEELSLRARSLEGSTVPFEELSGGAKEQLGILARLAVSRLVEPAQGVPVVIDDALGYSDPARLRRMGEVLGATAGPDADLQVVLLTCTPGRYASVPGARTIRLDPEDPVAVSSGRADVEDRRPASLDRSA</sequence>
<accession>A0ABV5V0X4</accession>
<feature type="compositionally biased region" description="Basic and acidic residues" evidence="2">
    <location>
        <begin position="919"/>
        <end position="933"/>
    </location>
</feature>
<dbReference type="SUPFAM" id="SSF52540">
    <property type="entry name" value="P-loop containing nucleoside triphosphate hydrolases"/>
    <property type="match status" value="1"/>
</dbReference>
<evidence type="ECO:0000313" key="5">
    <source>
        <dbReference type="Proteomes" id="UP001589613"/>
    </source>
</evidence>
<feature type="coiled-coil region" evidence="1">
    <location>
        <begin position="295"/>
        <end position="350"/>
    </location>
</feature>
<name>A0ABV5V0X4_9MICO</name>
<feature type="domain" description="YhaN AAA" evidence="3">
    <location>
        <begin position="1"/>
        <end position="48"/>
    </location>
</feature>
<dbReference type="PANTHER" id="PTHR41259:SF1">
    <property type="entry name" value="DOUBLE-STRAND BREAK REPAIR RAD50 ATPASE, PUTATIVE-RELATED"/>
    <property type="match status" value="1"/>
</dbReference>
<evidence type="ECO:0000259" key="3">
    <source>
        <dbReference type="Pfam" id="PF13514"/>
    </source>
</evidence>
<feature type="coiled-coil region" evidence="1">
    <location>
        <begin position="690"/>
        <end position="764"/>
    </location>
</feature>
<comment type="caution">
    <text evidence="4">The sequence shown here is derived from an EMBL/GenBank/DDBJ whole genome shotgun (WGS) entry which is preliminary data.</text>
</comment>
<evidence type="ECO:0000313" key="4">
    <source>
        <dbReference type="EMBL" id="MFB9731449.1"/>
    </source>
</evidence>
<dbReference type="InterPro" id="IPR027417">
    <property type="entry name" value="P-loop_NTPase"/>
</dbReference>